<proteinExistence type="predicted"/>
<keyword evidence="3" id="KW-1185">Reference proteome</keyword>
<organism evidence="2 3">
    <name type="scientific">Cladobotryum mycophilum</name>
    <dbReference type="NCBI Taxonomy" id="491253"/>
    <lineage>
        <taxon>Eukaryota</taxon>
        <taxon>Fungi</taxon>
        <taxon>Dikarya</taxon>
        <taxon>Ascomycota</taxon>
        <taxon>Pezizomycotina</taxon>
        <taxon>Sordariomycetes</taxon>
        <taxon>Hypocreomycetidae</taxon>
        <taxon>Hypocreales</taxon>
        <taxon>Hypocreaceae</taxon>
        <taxon>Cladobotryum</taxon>
    </lineage>
</organism>
<evidence type="ECO:0000313" key="3">
    <source>
        <dbReference type="Proteomes" id="UP001338125"/>
    </source>
</evidence>
<name>A0ABR0T3H8_9HYPO</name>
<reference evidence="2 3" key="1">
    <citation type="submission" date="2024-01" db="EMBL/GenBank/DDBJ databases">
        <title>Complete genome of Cladobotryum mycophilum ATHUM6906.</title>
        <authorList>
            <person name="Christinaki A.C."/>
            <person name="Myridakis A.I."/>
            <person name="Kouvelis V.N."/>
        </authorList>
    </citation>
    <scope>NUCLEOTIDE SEQUENCE [LARGE SCALE GENOMIC DNA]</scope>
    <source>
        <strain evidence="2 3">ATHUM6906</strain>
    </source>
</reference>
<dbReference type="Pfam" id="PF14555">
    <property type="entry name" value="UBA_4"/>
    <property type="match status" value="1"/>
</dbReference>
<feature type="compositionally biased region" description="Basic and acidic residues" evidence="1">
    <location>
        <begin position="90"/>
        <end position="103"/>
    </location>
</feature>
<accession>A0ABR0T3H8</accession>
<feature type="region of interest" description="Disordered" evidence="1">
    <location>
        <begin position="89"/>
        <end position="109"/>
    </location>
</feature>
<sequence length="203" mass="22441">MADNADDLGELSPAQRATLHQHMQVTSQELDDAIALLGRSEWNIQISIAKFFDGEGPDPVAEARAAQAAQAAPAPSARHENLQESLLAAESRHSTSRRERTDAAPRVVPPPPIIHRTPWLLGLILAPLGWGWRAASTLFRTISYILAFLPASIRPRAVTNRITTGFRSTNGRRLLMPRDAAARFKREFDEEYGPNDLPFFEGV</sequence>
<dbReference type="Proteomes" id="UP001338125">
    <property type="component" value="Unassembled WGS sequence"/>
</dbReference>
<gene>
    <name evidence="2" type="ORF">PT974_01389</name>
</gene>
<evidence type="ECO:0008006" key="4">
    <source>
        <dbReference type="Google" id="ProtNLM"/>
    </source>
</evidence>
<evidence type="ECO:0000256" key="1">
    <source>
        <dbReference type="SAM" id="MobiDB-lite"/>
    </source>
</evidence>
<protein>
    <recommendedName>
        <fullName evidence="4">UBX domain-containing protein</fullName>
    </recommendedName>
</protein>
<comment type="caution">
    <text evidence="2">The sequence shown here is derived from an EMBL/GenBank/DDBJ whole genome shotgun (WGS) entry which is preliminary data.</text>
</comment>
<dbReference type="EMBL" id="JAVFKD010000001">
    <property type="protein sequence ID" value="KAK5999003.1"/>
    <property type="molecule type" value="Genomic_DNA"/>
</dbReference>
<evidence type="ECO:0000313" key="2">
    <source>
        <dbReference type="EMBL" id="KAK5999003.1"/>
    </source>
</evidence>